<proteinExistence type="predicted"/>
<gene>
    <name evidence="1" type="ORF">WH47_07904</name>
</gene>
<dbReference type="AlphaFoldDB" id="A0A0L7RFG3"/>
<sequence>MRSGRRTLYLTAGKVYNFSLYGFIHVSITNINPLHSNGAIMPIFVMCRGESRSTGHSKFLYYNLG</sequence>
<dbReference type="Proteomes" id="UP000053825">
    <property type="component" value="Unassembled WGS sequence"/>
</dbReference>
<keyword evidence="2" id="KW-1185">Reference proteome</keyword>
<evidence type="ECO:0000313" key="2">
    <source>
        <dbReference type="Proteomes" id="UP000053825"/>
    </source>
</evidence>
<name>A0A0L7RFG3_9HYME</name>
<organism evidence="1 2">
    <name type="scientific">Habropoda laboriosa</name>
    <dbReference type="NCBI Taxonomy" id="597456"/>
    <lineage>
        <taxon>Eukaryota</taxon>
        <taxon>Metazoa</taxon>
        <taxon>Ecdysozoa</taxon>
        <taxon>Arthropoda</taxon>
        <taxon>Hexapoda</taxon>
        <taxon>Insecta</taxon>
        <taxon>Pterygota</taxon>
        <taxon>Neoptera</taxon>
        <taxon>Endopterygota</taxon>
        <taxon>Hymenoptera</taxon>
        <taxon>Apocrita</taxon>
        <taxon>Aculeata</taxon>
        <taxon>Apoidea</taxon>
        <taxon>Anthophila</taxon>
        <taxon>Apidae</taxon>
        <taxon>Habropoda</taxon>
    </lineage>
</organism>
<reference evidence="1 2" key="1">
    <citation type="submission" date="2015-07" db="EMBL/GenBank/DDBJ databases">
        <title>The genome of Habropoda laboriosa.</title>
        <authorList>
            <person name="Pan H."/>
            <person name="Kapheim K."/>
        </authorList>
    </citation>
    <scope>NUCLEOTIDE SEQUENCE [LARGE SCALE GENOMIC DNA]</scope>
    <source>
        <strain evidence="1">0110345459</strain>
    </source>
</reference>
<accession>A0A0L7RFG3</accession>
<protein>
    <submittedName>
        <fullName evidence="1">Uncharacterized protein</fullName>
    </submittedName>
</protein>
<dbReference type="EMBL" id="KQ414601">
    <property type="protein sequence ID" value="KOC69717.1"/>
    <property type="molecule type" value="Genomic_DNA"/>
</dbReference>
<evidence type="ECO:0000313" key="1">
    <source>
        <dbReference type="EMBL" id="KOC69717.1"/>
    </source>
</evidence>